<reference evidence="1 2" key="1">
    <citation type="submission" date="2019-03" db="EMBL/GenBank/DDBJ databases">
        <title>First draft genome of Liparis tanakae, snailfish: a comprehensive survey of snailfish specific genes.</title>
        <authorList>
            <person name="Kim W."/>
            <person name="Song I."/>
            <person name="Jeong J.-H."/>
            <person name="Kim D."/>
            <person name="Kim S."/>
            <person name="Ryu S."/>
            <person name="Song J.Y."/>
            <person name="Lee S.K."/>
        </authorList>
    </citation>
    <scope>NUCLEOTIDE SEQUENCE [LARGE SCALE GENOMIC DNA]</scope>
    <source>
        <tissue evidence="1">Muscle</tissue>
    </source>
</reference>
<evidence type="ECO:0000313" key="2">
    <source>
        <dbReference type="Proteomes" id="UP000314294"/>
    </source>
</evidence>
<evidence type="ECO:0000313" key="1">
    <source>
        <dbReference type="EMBL" id="TNN76480.1"/>
    </source>
</evidence>
<gene>
    <name evidence="1" type="ORF">EYF80_013345</name>
</gene>
<dbReference type="Proteomes" id="UP000314294">
    <property type="component" value="Unassembled WGS sequence"/>
</dbReference>
<comment type="caution">
    <text evidence="1">The sequence shown here is derived from an EMBL/GenBank/DDBJ whole genome shotgun (WGS) entry which is preliminary data.</text>
</comment>
<dbReference type="EMBL" id="SRLO01000093">
    <property type="protein sequence ID" value="TNN76480.1"/>
    <property type="molecule type" value="Genomic_DNA"/>
</dbReference>
<dbReference type="AlphaFoldDB" id="A0A4Z2IF11"/>
<sequence length="86" mass="9915">MFEKFIKCFRPFKKVAMMLIWPTLQSQRGGNGAPTKEECVYSRYVTEWTSSRCLLGLEGKTKAMLRFMSGVNVVYLFSEYGTRLVA</sequence>
<accession>A0A4Z2IF11</accession>
<proteinExistence type="predicted"/>
<organism evidence="1 2">
    <name type="scientific">Liparis tanakae</name>
    <name type="common">Tanaka's snailfish</name>
    <dbReference type="NCBI Taxonomy" id="230148"/>
    <lineage>
        <taxon>Eukaryota</taxon>
        <taxon>Metazoa</taxon>
        <taxon>Chordata</taxon>
        <taxon>Craniata</taxon>
        <taxon>Vertebrata</taxon>
        <taxon>Euteleostomi</taxon>
        <taxon>Actinopterygii</taxon>
        <taxon>Neopterygii</taxon>
        <taxon>Teleostei</taxon>
        <taxon>Neoteleostei</taxon>
        <taxon>Acanthomorphata</taxon>
        <taxon>Eupercaria</taxon>
        <taxon>Perciformes</taxon>
        <taxon>Cottioidei</taxon>
        <taxon>Cottales</taxon>
        <taxon>Liparidae</taxon>
        <taxon>Liparis</taxon>
    </lineage>
</organism>
<keyword evidence="2" id="KW-1185">Reference proteome</keyword>
<name>A0A4Z2IF11_9TELE</name>
<protein>
    <submittedName>
        <fullName evidence="1">Uncharacterized protein</fullName>
    </submittedName>
</protein>